<dbReference type="OrthoDB" id="5853285at2759"/>
<evidence type="ECO:0000313" key="2">
    <source>
        <dbReference type="Proteomes" id="UP000095285"/>
    </source>
</evidence>
<evidence type="ECO:0000256" key="1">
    <source>
        <dbReference type="SAM" id="SignalP"/>
    </source>
</evidence>
<reference evidence="3" key="2">
    <citation type="submission" date="2016-11" db="UniProtKB">
        <authorList>
            <consortium name="WormBaseParasite"/>
        </authorList>
    </citation>
    <scope>IDENTIFICATION</scope>
</reference>
<dbReference type="Proteomes" id="UP000095285">
    <property type="component" value="Unassembled WGS sequence"/>
</dbReference>
<feature type="chain" id="PRO_5009309829" evidence="1">
    <location>
        <begin position="22"/>
        <end position="146"/>
    </location>
</feature>
<protein>
    <submittedName>
        <fullName evidence="3">Uncharacterized protein</fullName>
    </submittedName>
</protein>
<accession>A0A1I7V5M7</accession>
<organism evidence="2 3">
    <name type="scientific">Loa loa</name>
    <name type="common">Eye worm</name>
    <name type="synonym">Filaria loa</name>
    <dbReference type="NCBI Taxonomy" id="7209"/>
    <lineage>
        <taxon>Eukaryota</taxon>
        <taxon>Metazoa</taxon>
        <taxon>Ecdysozoa</taxon>
        <taxon>Nematoda</taxon>
        <taxon>Chromadorea</taxon>
        <taxon>Rhabditida</taxon>
        <taxon>Spirurina</taxon>
        <taxon>Spiruromorpha</taxon>
        <taxon>Filarioidea</taxon>
        <taxon>Onchocercidae</taxon>
        <taxon>Loa</taxon>
    </lineage>
</organism>
<reference evidence="2" key="1">
    <citation type="submission" date="2012-04" db="EMBL/GenBank/DDBJ databases">
        <title>The Genome Sequence of Loa loa.</title>
        <authorList>
            <consortium name="The Broad Institute Genome Sequencing Platform"/>
            <consortium name="Broad Institute Genome Sequencing Center for Infectious Disease"/>
            <person name="Nutman T.B."/>
            <person name="Fink D.L."/>
            <person name="Russ C."/>
            <person name="Young S."/>
            <person name="Zeng Q."/>
            <person name="Gargeya S."/>
            <person name="Alvarado L."/>
            <person name="Berlin A."/>
            <person name="Chapman S.B."/>
            <person name="Chen Z."/>
            <person name="Freedman E."/>
            <person name="Gellesch M."/>
            <person name="Goldberg J."/>
            <person name="Griggs A."/>
            <person name="Gujja S."/>
            <person name="Heilman E.R."/>
            <person name="Heiman D."/>
            <person name="Howarth C."/>
            <person name="Mehta T."/>
            <person name="Neiman D."/>
            <person name="Pearson M."/>
            <person name="Roberts A."/>
            <person name="Saif S."/>
            <person name="Shea T."/>
            <person name="Shenoy N."/>
            <person name="Sisk P."/>
            <person name="Stolte C."/>
            <person name="Sykes S."/>
            <person name="White J."/>
            <person name="Yandava C."/>
            <person name="Haas B."/>
            <person name="Henn M.R."/>
            <person name="Nusbaum C."/>
            <person name="Birren B."/>
        </authorList>
    </citation>
    <scope>NUCLEOTIDE SEQUENCE [LARGE SCALE GENOMIC DNA]</scope>
</reference>
<keyword evidence="1" id="KW-0732">Signal</keyword>
<gene>
    <name evidence="3" type="primary">LOAG_03981</name>
</gene>
<sequence length="146" mass="16040">MYSISLRIFLIVVMPAEIACGIIVNSFNGLTVGSNELNGIGNEIINSVDYNSDPEHVSSILRDVFTQSAASSIPVSSSVVINSFQGNVVGANSLQNNAGVSLIPTRSIGISGNSRINEWELFRIRMRIWAAQLQARYRLVSVYYQW</sequence>
<feature type="signal peptide" evidence="1">
    <location>
        <begin position="1"/>
        <end position="21"/>
    </location>
</feature>
<dbReference type="AlphaFoldDB" id="A0A1I7V5M7"/>
<dbReference type="InParanoid" id="A0A1I7V5M7"/>
<dbReference type="WBParaSite" id="EN70_10141">
    <property type="protein sequence ID" value="EN70_10141"/>
    <property type="gene ID" value="EN70_10141"/>
</dbReference>
<evidence type="ECO:0000313" key="3">
    <source>
        <dbReference type="WBParaSite" id="EN70_10141"/>
    </source>
</evidence>
<keyword evidence="2" id="KW-1185">Reference proteome</keyword>
<proteinExistence type="predicted"/>
<name>A0A1I7V5M7_LOALO</name>